<evidence type="ECO:0000313" key="19">
    <source>
        <dbReference type="RefSeq" id="XP_005183493.1"/>
    </source>
</evidence>
<dbReference type="PROSITE" id="PS51257">
    <property type="entry name" value="PROKAR_LIPOPROTEIN"/>
    <property type="match status" value="1"/>
</dbReference>
<evidence type="ECO:0000256" key="5">
    <source>
        <dbReference type="ARBA" id="ARBA00022645"/>
    </source>
</evidence>
<keyword evidence="6" id="KW-0645">Protease</keyword>
<dbReference type="InterPro" id="IPR000834">
    <property type="entry name" value="Peptidase_M14"/>
</dbReference>
<keyword evidence="10" id="KW-0862">Zinc</keyword>
<dbReference type="PROSITE" id="PS52035">
    <property type="entry name" value="PEPTIDASE_M14"/>
    <property type="match status" value="1"/>
</dbReference>
<dbReference type="eggNOG" id="KOG2650">
    <property type="taxonomic scope" value="Eukaryota"/>
</dbReference>
<dbReference type="GeneID" id="101899303"/>
<evidence type="ECO:0000256" key="6">
    <source>
        <dbReference type="ARBA" id="ARBA00022670"/>
    </source>
</evidence>
<dbReference type="SUPFAM" id="SSF53187">
    <property type="entry name" value="Zn-dependent exopeptidases"/>
    <property type="match status" value="1"/>
</dbReference>
<dbReference type="GO" id="GO:0008270">
    <property type="term" value="F:zinc ion binding"/>
    <property type="evidence" value="ECO:0007669"/>
    <property type="project" value="InterPro"/>
</dbReference>
<dbReference type="OrthoDB" id="3626597at2759"/>
<evidence type="ECO:0000256" key="2">
    <source>
        <dbReference type="ARBA" id="ARBA00004613"/>
    </source>
</evidence>
<keyword evidence="7" id="KW-0479">Metal-binding</keyword>
<dbReference type="RefSeq" id="XP_005183493.1">
    <property type="nucleotide sequence ID" value="XM_005183436.3"/>
</dbReference>
<dbReference type="Proteomes" id="UP001652621">
    <property type="component" value="Unplaced"/>
</dbReference>
<dbReference type="EnsemblMetazoa" id="MDOA005189-RA">
    <property type="protein sequence ID" value="MDOA005189-PA"/>
    <property type="gene ID" value="MDOA005189"/>
</dbReference>
<dbReference type="CDD" id="cd03860">
    <property type="entry name" value="M14_CP_A-B_like"/>
    <property type="match status" value="1"/>
</dbReference>
<feature type="chain" id="PRO_5044560406" evidence="15">
    <location>
        <begin position="19"/>
        <end position="461"/>
    </location>
</feature>
<evidence type="ECO:0000313" key="17">
    <source>
        <dbReference type="EnsemblMetazoa" id="MDOA005189-PA"/>
    </source>
</evidence>
<dbReference type="PANTHER" id="PTHR11705">
    <property type="entry name" value="PROTEASE FAMILY M14 CARBOXYPEPTIDASE A,B"/>
    <property type="match status" value="1"/>
</dbReference>
<feature type="active site" description="Proton donor/acceptor" evidence="14">
    <location>
        <position position="391"/>
    </location>
</feature>
<dbReference type="AlphaFoldDB" id="A0A1I8MIC6"/>
<evidence type="ECO:0000256" key="8">
    <source>
        <dbReference type="ARBA" id="ARBA00022729"/>
    </source>
</evidence>
<dbReference type="Pfam" id="PF00246">
    <property type="entry name" value="Peptidase_M14"/>
    <property type="match status" value="1"/>
</dbReference>
<evidence type="ECO:0000256" key="11">
    <source>
        <dbReference type="ARBA" id="ARBA00023049"/>
    </source>
</evidence>
<evidence type="ECO:0000256" key="15">
    <source>
        <dbReference type="SAM" id="SignalP"/>
    </source>
</evidence>
<keyword evidence="5 19" id="KW-0121">Carboxypeptidase</keyword>
<feature type="domain" description="Peptidase M14" evidence="16">
    <location>
        <begin position="123"/>
        <end position="425"/>
    </location>
</feature>
<dbReference type="PANTHER" id="PTHR11705:SF123">
    <property type="entry name" value="PEPTIDASE M14 CARBOXYPEPTIDASE A DOMAIN-CONTAINING PROTEIN-RELATED"/>
    <property type="match status" value="1"/>
</dbReference>
<comment type="subcellular location">
    <subcellularLocation>
        <location evidence="2">Secreted</location>
    </subcellularLocation>
</comment>
<accession>A0A1I8MIC6</accession>
<organism evidence="17">
    <name type="scientific">Musca domestica</name>
    <name type="common">House fly</name>
    <dbReference type="NCBI Taxonomy" id="7370"/>
    <lineage>
        <taxon>Eukaryota</taxon>
        <taxon>Metazoa</taxon>
        <taxon>Ecdysozoa</taxon>
        <taxon>Arthropoda</taxon>
        <taxon>Hexapoda</taxon>
        <taxon>Insecta</taxon>
        <taxon>Pterygota</taxon>
        <taxon>Neoptera</taxon>
        <taxon>Endopterygota</taxon>
        <taxon>Diptera</taxon>
        <taxon>Brachycera</taxon>
        <taxon>Muscomorpha</taxon>
        <taxon>Muscoidea</taxon>
        <taxon>Muscidae</taxon>
        <taxon>Musca</taxon>
    </lineage>
</organism>
<dbReference type="FunFam" id="3.40.630.10:FF:000040">
    <property type="entry name" value="zinc carboxypeptidase"/>
    <property type="match status" value="1"/>
</dbReference>
<dbReference type="GO" id="GO:0006508">
    <property type="term" value="P:proteolysis"/>
    <property type="evidence" value="ECO:0007669"/>
    <property type="project" value="UniProtKB-KW"/>
</dbReference>
<comment type="cofactor">
    <cofactor evidence="1">
        <name>Zn(2+)</name>
        <dbReference type="ChEBI" id="CHEBI:29105"/>
    </cofactor>
</comment>
<evidence type="ECO:0000256" key="7">
    <source>
        <dbReference type="ARBA" id="ARBA00022723"/>
    </source>
</evidence>
<evidence type="ECO:0000313" key="18">
    <source>
        <dbReference type="Proteomes" id="UP001652621"/>
    </source>
</evidence>
<dbReference type="InterPro" id="IPR036990">
    <property type="entry name" value="M14A-like_propep"/>
</dbReference>
<dbReference type="InterPro" id="IPR003146">
    <property type="entry name" value="M14A_act_pep"/>
</dbReference>
<evidence type="ECO:0000256" key="10">
    <source>
        <dbReference type="ARBA" id="ARBA00022833"/>
    </source>
</evidence>
<dbReference type="VEuPathDB" id="VectorBase:MDOA005189"/>
<keyword evidence="8 15" id="KW-0732">Signal</keyword>
<evidence type="ECO:0000256" key="13">
    <source>
        <dbReference type="ARBA" id="ARBA00057299"/>
    </source>
</evidence>
<dbReference type="GO" id="GO:0004181">
    <property type="term" value="F:metallocarboxypeptidase activity"/>
    <property type="evidence" value="ECO:0007669"/>
    <property type="project" value="InterPro"/>
</dbReference>
<evidence type="ECO:0000256" key="4">
    <source>
        <dbReference type="ARBA" id="ARBA00022525"/>
    </source>
</evidence>
<dbReference type="VEuPathDB" id="VectorBase:MDOMA2_001366"/>
<dbReference type="SUPFAM" id="SSF54897">
    <property type="entry name" value="Protease propeptides/inhibitors"/>
    <property type="match status" value="1"/>
</dbReference>
<gene>
    <name evidence="17" type="primary">101899303</name>
    <name evidence="19" type="synonym">LOC101899303</name>
</gene>
<reference evidence="19" key="2">
    <citation type="submission" date="2025-04" db="UniProtKB">
        <authorList>
            <consortium name="RefSeq"/>
        </authorList>
    </citation>
    <scope>IDENTIFICATION</scope>
    <source>
        <strain evidence="19">Aabys</strain>
    </source>
</reference>
<evidence type="ECO:0000256" key="14">
    <source>
        <dbReference type="PROSITE-ProRule" id="PRU01379"/>
    </source>
</evidence>
<comment type="similarity">
    <text evidence="3 14">Belongs to the peptidase M14 family.</text>
</comment>
<dbReference type="Pfam" id="PF02244">
    <property type="entry name" value="Propep_M14"/>
    <property type="match status" value="1"/>
</dbReference>
<reference evidence="17" key="1">
    <citation type="submission" date="2020-05" db="UniProtKB">
        <authorList>
            <consortium name="EnsemblMetazoa"/>
        </authorList>
    </citation>
    <scope>IDENTIFICATION</scope>
    <source>
        <strain evidence="17">Aabys</strain>
    </source>
</reference>
<evidence type="ECO:0000256" key="1">
    <source>
        <dbReference type="ARBA" id="ARBA00001947"/>
    </source>
</evidence>
<evidence type="ECO:0000256" key="3">
    <source>
        <dbReference type="ARBA" id="ARBA00005988"/>
    </source>
</evidence>
<proteinExistence type="inferred from homology"/>
<name>A0A1I8MIC6_MUSDO</name>
<comment type="function">
    <text evidence="13">Involved in the digestion of the blood meal.</text>
</comment>
<keyword evidence="4" id="KW-0964">Secreted</keyword>
<dbReference type="InterPro" id="IPR057246">
    <property type="entry name" value="CARBOXYPEPT_ZN_1"/>
</dbReference>
<dbReference type="Gene3D" id="3.40.630.10">
    <property type="entry name" value="Zn peptidases"/>
    <property type="match status" value="1"/>
</dbReference>
<protein>
    <submittedName>
        <fullName evidence="19">Zinc carboxypeptidase</fullName>
    </submittedName>
</protein>
<keyword evidence="11" id="KW-0482">Metalloprotease</keyword>
<keyword evidence="9" id="KW-0378">Hydrolase</keyword>
<dbReference type="PROSITE" id="PS00132">
    <property type="entry name" value="CARBOXYPEPT_ZN_1"/>
    <property type="match status" value="1"/>
</dbReference>
<feature type="signal peptide" evidence="15">
    <location>
        <begin position="1"/>
        <end position="18"/>
    </location>
</feature>
<dbReference type="SMART" id="SM00631">
    <property type="entry name" value="Zn_pept"/>
    <property type="match status" value="1"/>
</dbReference>
<evidence type="ECO:0000256" key="9">
    <source>
        <dbReference type="ARBA" id="ARBA00022801"/>
    </source>
</evidence>
<sequence length="461" mass="52957">MKLLGIVLFLTVVGCTLAAGPGMARYDDFKVYKIYIRNEQQLSQLKKFRDTLPIRYLNEITSVDKNYDVTIDPLNQAKFEKELKYYDMEYRVTIEDLQKVIEDSLPRERSTRSTDSTAMTWDKFHNLDDIYGFVDNLTVSFPNLITPYTFGYSYEGRPMKAVKISYKPNNKAIFIESQMHAIEWISSATSTCFFNKLLNSQDESMRKLLMNYDWIYVPIVNPDGFVYTHTVERLWRKNRKPTGFSNSSGICYGTDLNRNFGYEWGAQSAWNFNEPCDHWYGGAKPDSEPEVLNLQAFINSFPDDYIKMYVPFHSYGNLILLPYGHTSDIFPPNYDQMMRIAKAFADAAKVKYGTVFKYGSTGTINLSGYVSGASKDWAYGVKQIPYTGTIELRDYGEYGFFLPPNQIKEVCEEVTDGLIAMVAAAEKEELFRNSGPRNVMSIVNAVMLLCLLQFVSKILMK</sequence>
<dbReference type="KEGG" id="mde:101899303"/>
<dbReference type="PRINTS" id="PR00765">
    <property type="entry name" value="CRBOXYPTASEA"/>
</dbReference>
<evidence type="ECO:0000256" key="12">
    <source>
        <dbReference type="ARBA" id="ARBA00023157"/>
    </source>
</evidence>
<keyword evidence="18" id="KW-1185">Reference proteome</keyword>
<evidence type="ECO:0000259" key="16">
    <source>
        <dbReference type="PROSITE" id="PS52035"/>
    </source>
</evidence>
<dbReference type="Gene3D" id="3.30.70.340">
    <property type="entry name" value="Metallocarboxypeptidase-like"/>
    <property type="match status" value="1"/>
</dbReference>
<dbReference type="GO" id="GO:0005615">
    <property type="term" value="C:extracellular space"/>
    <property type="evidence" value="ECO:0007669"/>
    <property type="project" value="TreeGrafter"/>
</dbReference>
<keyword evidence="12" id="KW-1015">Disulfide bond</keyword>